<evidence type="ECO:0000256" key="11">
    <source>
        <dbReference type="ARBA" id="ARBA00023136"/>
    </source>
</evidence>
<evidence type="ECO:0000256" key="1">
    <source>
        <dbReference type="ARBA" id="ARBA00004434"/>
    </source>
</evidence>
<comment type="caution">
    <text evidence="15">The sequence shown here is derived from an EMBL/GenBank/DDBJ whole genome shotgun (WGS) entry which is preliminary data.</text>
</comment>
<keyword evidence="6 14" id="KW-0812">Transmembrane</keyword>
<comment type="subcellular location">
    <subcellularLocation>
        <location evidence="1">Mitochondrion inner membrane</location>
        <topology evidence="1">Single-pass membrane protein</topology>
    </subcellularLocation>
</comment>
<feature type="transmembrane region" description="Helical" evidence="14">
    <location>
        <begin position="68"/>
        <end position="88"/>
    </location>
</feature>
<dbReference type="AlphaFoldDB" id="A0A834NA58"/>
<evidence type="ECO:0000256" key="4">
    <source>
        <dbReference type="ARBA" id="ARBA00022448"/>
    </source>
</evidence>
<dbReference type="PANTHER" id="PTHR15469">
    <property type="entry name" value="NADH-UBIQUINONE OXIDOREDUCTASE B15 SUBUNIT"/>
    <property type="match status" value="1"/>
</dbReference>
<keyword evidence="9 14" id="KW-1133">Transmembrane helix</keyword>
<evidence type="ECO:0000256" key="10">
    <source>
        <dbReference type="ARBA" id="ARBA00023128"/>
    </source>
</evidence>
<dbReference type="GO" id="GO:0005743">
    <property type="term" value="C:mitochondrial inner membrane"/>
    <property type="evidence" value="ECO:0007669"/>
    <property type="project" value="UniProtKB-SubCell"/>
</dbReference>
<evidence type="ECO:0000256" key="2">
    <source>
        <dbReference type="ARBA" id="ARBA00007260"/>
    </source>
</evidence>
<evidence type="ECO:0000256" key="3">
    <source>
        <dbReference type="ARBA" id="ARBA00018681"/>
    </source>
</evidence>
<reference evidence="15" key="1">
    <citation type="journal article" date="2020" name="G3 (Bethesda)">
        <title>High-Quality Assemblies for Three Invasive Social Wasps from the &lt;i&gt;Vespula&lt;/i&gt; Genus.</title>
        <authorList>
            <person name="Harrop T.W.R."/>
            <person name="Guhlin J."/>
            <person name="McLaughlin G.M."/>
            <person name="Permina E."/>
            <person name="Stockwell P."/>
            <person name="Gilligan J."/>
            <person name="Le Lec M.F."/>
            <person name="Gruber M.A.M."/>
            <person name="Quinn O."/>
            <person name="Lovegrove M."/>
            <person name="Duncan E.J."/>
            <person name="Remnant E.J."/>
            <person name="Van Eeckhoven J."/>
            <person name="Graham B."/>
            <person name="Knapp R.A."/>
            <person name="Langford K.W."/>
            <person name="Kronenberg Z."/>
            <person name="Press M.O."/>
            <person name="Eacker S.M."/>
            <person name="Wilson-Rankin E.E."/>
            <person name="Purcell J."/>
            <person name="Lester P.J."/>
            <person name="Dearden P.K."/>
        </authorList>
    </citation>
    <scope>NUCLEOTIDE SEQUENCE</scope>
    <source>
        <strain evidence="15">Marl-1</strain>
    </source>
</reference>
<proteinExistence type="inferred from homology"/>
<evidence type="ECO:0000256" key="12">
    <source>
        <dbReference type="ARBA" id="ARBA00030212"/>
    </source>
</evidence>
<evidence type="ECO:0000256" key="7">
    <source>
        <dbReference type="ARBA" id="ARBA00022792"/>
    </source>
</evidence>
<evidence type="ECO:0000256" key="9">
    <source>
        <dbReference type="ARBA" id="ARBA00022989"/>
    </source>
</evidence>
<keyword evidence="7" id="KW-0999">Mitochondrion inner membrane</keyword>
<protein>
    <recommendedName>
        <fullName evidence="3">NADH dehydrogenase [ubiquinone] 1 beta subcomplex subunit 4</fullName>
    </recommendedName>
    <alternativeName>
        <fullName evidence="12">Complex I-B15</fullName>
    </alternativeName>
    <alternativeName>
        <fullName evidence="13">NADH-ubiquinone oxidoreductase B15 subunit</fullName>
    </alternativeName>
</protein>
<keyword evidence="16" id="KW-1185">Reference proteome</keyword>
<dbReference type="Pfam" id="PF07225">
    <property type="entry name" value="NDUF_B4"/>
    <property type="match status" value="1"/>
</dbReference>
<evidence type="ECO:0000313" key="16">
    <source>
        <dbReference type="Proteomes" id="UP000614350"/>
    </source>
</evidence>
<keyword evidence="4" id="KW-0813">Transport</keyword>
<organism evidence="15 16">
    <name type="scientific">Vespula vulgaris</name>
    <name type="common">Yellow jacket</name>
    <name type="synonym">Wasp</name>
    <dbReference type="NCBI Taxonomy" id="7454"/>
    <lineage>
        <taxon>Eukaryota</taxon>
        <taxon>Metazoa</taxon>
        <taxon>Ecdysozoa</taxon>
        <taxon>Arthropoda</taxon>
        <taxon>Hexapoda</taxon>
        <taxon>Insecta</taxon>
        <taxon>Pterygota</taxon>
        <taxon>Neoptera</taxon>
        <taxon>Endopterygota</taxon>
        <taxon>Hymenoptera</taxon>
        <taxon>Apocrita</taxon>
        <taxon>Aculeata</taxon>
        <taxon>Vespoidea</taxon>
        <taxon>Vespidae</taxon>
        <taxon>Vespinae</taxon>
        <taxon>Vespula</taxon>
    </lineage>
</organism>
<name>A0A834NA58_VESVU</name>
<evidence type="ECO:0000256" key="8">
    <source>
        <dbReference type="ARBA" id="ARBA00022982"/>
    </source>
</evidence>
<evidence type="ECO:0000313" key="15">
    <source>
        <dbReference type="EMBL" id="KAF7400624.1"/>
    </source>
</evidence>
<keyword evidence="8" id="KW-0249">Electron transport</keyword>
<keyword evidence="5" id="KW-0679">Respiratory chain</keyword>
<dbReference type="InterPro" id="IPR009866">
    <property type="entry name" value="NADH_UbQ_OxRdtase_NDUFB4_su"/>
</dbReference>
<comment type="similarity">
    <text evidence="2">Belongs to the complex I NDUFB4 subunit family.</text>
</comment>
<dbReference type="Proteomes" id="UP000614350">
    <property type="component" value="Unassembled WGS sequence"/>
</dbReference>
<dbReference type="PANTHER" id="PTHR15469:SF0">
    <property type="entry name" value="NADH DEHYDROGENASE [UBIQUINONE] 1 BETA SUBCOMPLEX SUBUNIT 4"/>
    <property type="match status" value="1"/>
</dbReference>
<keyword evidence="10" id="KW-0496">Mitochondrion</keyword>
<evidence type="ECO:0000256" key="14">
    <source>
        <dbReference type="SAM" id="Phobius"/>
    </source>
</evidence>
<sequence length="114" mass="13850">MSGNKVYDISPEDREVKEWRASRRLELRNEYLRELQDPYRTEEILDKGWLRFYATRVQLEHIFKQTPYNTLLMFAVVGGTLWFTGSIIKKFRDSKELLYRTGQVSYTDRMFKFH</sequence>
<evidence type="ECO:0000256" key="6">
    <source>
        <dbReference type="ARBA" id="ARBA00022692"/>
    </source>
</evidence>
<keyword evidence="11 14" id="KW-0472">Membrane</keyword>
<accession>A0A834NA58</accession>
<evidence type="ECO:0000256" key="13">
    <source>
        <dbReference type="ARBA" id="ARBA00030987"/>
    </source>
</evidence>
<gene>
    <name evidence="15" type="ORF">HZH66_005808</name>
</gene>
<dbReference type="EMBL" id="JACSEA010000005">
    <property type="protein sequence ID" value="KAF7400624.1"/>
    <property type="molecule type" value="Genomic_DNA"/>
</dbReference>
<evidence type="ECO:0000256" key="5">
    <source>
        <dbReference type="ARBA" id="ARBA00022660"/>
    </source>
</evidence>